<dbReference type="RefSeq" id="WP_307638498.1">
    <property type="nucleotide sequence ID" value="NZ_FNIJ01000004.1"/>
</dbReference>
<name>A0A1H0D9N8_9PSED</name>
<evidence type="ECO:0000313" key="1">
    <source>
        <dbReference type="EMBL" id="SDN66799.1"/>
    </source>
</evidence>
<accession>A0A1H0D9N8</accession>
<keyword evidence="2" id="KW-1185">Reference proteome</keyword>
<dbReference type="Proteomes" id="UP000242957">
    <property type="component" value="Unassembled WGS sequence"/>
</dbReference>
<proteinExistence type="predicted"/>
<reference evidence="2" key="1">
    <citation type="submission" date="2016-10" db="EMBL/GenBank/DDBJ databases">
        <authorList>
            <person name="Varghese N."/>
            <person name="Submissions S."/>
        </authorList>
    </citation>
    <scope>NUCLEOTIDE SEQUENCE [LARGE SCALE GENOMIC DNA]</scope>
    <source>
        <strain evidence="2">JCM 21621</strain>
    </source>
</reference>
<gene>
    <name evidence="1" type="ORF">SAMN05216193_104198</name>
</gene>
<protein>
    <submittedName>
        <fullName evidence="1">Uncharacterized protein</fullName>
    </submittedName>
</protein>
<dbReference type="STRING" id="198616.SAMN05216193_104198"/>
<organism evidence="1 2">
    <name type="scientific">Pseudomonas jinjuensis</name>
    <dbReference type="NCBI Taxonomy" id="198616"/>
    <lineage>
        <taxon>Bacteria</taxon>
        <taxon>Pseudomonadati</taxon>
        <taxon>Pseudomonadota</taxon>
        <taxon>Gammaproteobacteria</taxon>
        <taxon>Pseudomonadales</taxon>
        <taxon>Pseudomonadaceae</taxon>
        <taxon>Pseudomonas</taxon>
    </lineage>
</organism>
<dbReference type="AlphaFoldDB" id="A0A1H0D9N8"/>
<sequence>MWIDFRVVDASGREIYRLGAVRDGKIEPGTENFKVHLSDKDGKVLDIEVWNAAKILSDNRVLPKGYDIRQFSFLVPQDAVGPLALTAELNYWPFSQKLVDFLLGPDTLKVEITRMAGATRQIGLERFPTRVSGGMQIRVTPEAGAKVSM</sequence>
<dbReference type="EMBL" id="FNIJ01000004">
    <property type="protein sequence ID" value="SDN66799.1"/>
    <property type="molecule type" value="Genomic_DNA"/>
</dbReference>
<evidence type="ECO:0000313" key="2">
    <source>
        <dbReference type="Proteomes" id="UP000242957"/>
    </source>
</evidence>